<dbReference type="PANTHER" id="PTHR10104">
    <property type="entry name" value="STATHMIN"/>
    <property type="match status" value="1"/>
</dbReference>
<accession>A0AAV1HCG1</accession>
<feature type="compositionally biased region" description="Polar residues" evidence="1">
    <location>
        <begin position="194"/>
        <end position="206"/>
    </location>
</feature>
<feature type="region of interest" description="Disordered" evidence="1">
    <location>
        <begin position="148"/>
        <end position="283"/>
    </location>
</feature>
<name>A0AAV1HCG1_XYRNO</name>
<dbReference type="EMBL" id="OY660884">
    <property type="protein sequence ID" value="CAJ1083503.1"/>
    <property type="molecule type" value="Genomic_DNA"/>
</dbReference>
<dbReference type="GO" id="GO:0031110">
    <property type="term" value="P:regulation of microtubule polymerization or depolymerization"/>
    <property type="evidence" value="ECO:0007669"/>
    <property type="project" value="InterPro"/>
</dbReference>
<evidence type="ECO:0000256" key="1">
    <source>
        <dbReference type="SAM" id="MobiDB-lite"/>
    </source>
</evidence>
<organism evidence="2 3">
    <name type="scientific">Xyrichtys novacula</name>
    <name type="common">Pearly razorfish</name>
    <name type="synonym">Hemipteronotus novacula</name>
    <dbReference type="NCBI Taxonomy" id="13765"/>
    <lineage>
        <taxon>Eukaryota</taxon>
        <taxon>Metazoa</taxon>
        <taxon>Chordata</taxon>
        <taxon>Craniata</taxon>
        <taxon>Vertebrata</taxon>
        <taxon>Euteleostomi</taxon>
        <taxon>Actinopterygii</taxon>
        <taxon>Neopterygii</taxon>
        <taxon>Teleostei</taxon>
        <taxon>Neoteleostei</taxon>
        <taxon>Acanthomorphata</taxon>
        <taxon>Eupercaria</taxon>
        <taxon>Labriformes</taxon>
        <taxon>Labridae</taxon>
        <taxon>Xyrichtys</taxon>
    </lineage>
</organism>
<reference evidence="2" key="1">
    <citation type="submission" date="2023-08" db="EMBL/GenBank/DDBJ databases">
        <authorList>
            <person name="Alioto T."/>
            <person name="Alioto T."/>
            <person name="Gomez Garrido J."/>
        </authorList>
    </citation>
    <scope>NUCLEOTIDE SEQUENCE</scope>
</reference>
<dbReference type="AlphaFoldDB" id="A0AAV1HCG1"/>
<evidence type="ECO:0000313" key="3">
    <source>
        <dbReference type="Proteomes" id="UP001178508"/>
    </source>
</evidence>
<dbReference type="PANTHER" id="PTHR10104:SF20">
    <property type="entry name" value="STATHMIN DOMAIN-CONTAINING PROTEIN 1"/>
    <property type="match status" value="1"/>
</dbReference>
<protein>
    <submittedName>
        <fullName evidence="2">Stathmin domain-containing protein 1</fullName>
    </submittedName>
</protein>
<sequence>MGCGSSSNTAVTPLTPEEVKRDEDETGSRRGDSAVSKVTTDSGVVMDLPGALPKKQPPLMCVGEGLLQQEGAAQEHKTSNEILEELFLQGIIPAGQHRESRAGEAYCIMLNENEGVMRTPPARLESLKTKKAENLPSREEIEEKLRLADERRKSEENELKMRLRSKSAHGVRSPAPFCTPNEDADLTPVETLLSPLTQDTSSSPTHSLIPREAAEGGECVREAAIDGRESKEDVSRGERRDKKGDGNGSVDKRDVFKSREENGDGEEGGEDEEELTQVEELKEDEIRTASRELEFDSRFKFISI</sequence>
<feature type="region of interest" description="Disordered" evidence="1">
    <location>
        <begin position="1"/>
        <end position="43"/>
    </location>
</feature>
<gene>
    <name evidence="2" type="ORF">XNOV1_A010719</name>
</gene>
<dbReference type="InterPro" id="IPR000956">
    <property type="entry name" value="Stathmin_fam"/>
</dbReference>
<feature type="compositionally biased region" description="Acidic residues" evidence="1">
    <location>
        <begin position="263"/>
        <end position="283"/>
    </location>
</feature>
<feature type="compositionally biased region" description="Basic and acidic residues" evidence="1">
    <location>
        <begin position="212"/>
        <end position="262"/>
    </location>
</feature>
<proteinExistence type="predicted"/>
<dbReference type="Proteomes" id="UP001178508">
    <property type="component" value="Chromosome 21"/>
</dbReference>
<feature type="compositionally biased region" description="Basic and acidic residues" evidence="1">
    <location>
        <begin position="17"/>
        <end position="32"/>
    </location>
</feature>
<keyword evidence="3" id="KW-1185">Reference proteome</keyword>
<feature type="compositionally biased region" description="Polar residues" evidence="1">
    <location>
        <begin position="1"/>
        <end position="12"/>
    </location>
</feature>
<evidence type="ECO:0000313" key="2">
    <source>
        <dbReference type="EMBL" id="CAJ1083503.1"/>
    </source>
</evidence>
<feature type="compositionally biased region" description="Basic and acidic residues" evidence="1">
    <location>
        <begin position="148"/>
        <end position="161"/>
    </location>
</feature>